<dbReference type="SUPFAM" id="SSF51395">
    <property type="entry name" value="FMN-linked oxidoreductases"/>
    <property type="match status" value="1"/>
</dbReference>
<reference evidence="16 17" key="1">
    <citation type="submission" date="2022-02" db="EMBL/GenBank/DDBJ databases">
        <title>Halomonas fukangensis sp. nov., a halophilic bacterium isolated from a bulk soil of Kalidium foliatum at Fukang.</title>
        <authorList>
            <person name="Huang Y."/>
        </authorList>
    </citation>
    <scope>NUCLEOTIDE SEQUENCE [LARGE SCALE GENOMIC DNA]</scope>
    <source>
        <strain evidence="16 17">EGI 63088</strain>
    </source>
</reference>
<evidence type="ECO:0000256" key="8">
    <source>
        <dbReference type="ARBA" id="ARBA00022962"/>
    </source>
</evidence>
<evidence type="ECO:0000256" key="6">
    <source>
        <dbReference type="ARBA" id="ARBA00022643"/>
    </source>
</evidence>
<evidence type="ECO:0000256" key="12">
    <source>
        <dbReference type="ARBA" id="ARBA00023164"/>
    </source>
</evidence>
<evidence type="ECO:0000256" key="14">
    <source>
        <dbReference type="ARBA" id="ARBA00029440"/>
    </source>
</evidence>
<keyword evidence="5" id="KW-0285">Flavoprotein</keyword>
<evidence type="ECO:0000256" key="7">
    <source>
        <dbReference type="ARBA" id="ARBA00022723"/>
    </source>
</evidence>
<dbReference type="InterPro" id="IPR029055">
    <property type="entry name" value="Ntn_hydrolases_N"/>
</dbReference>
<dbReference type="SUPFAM" id="SSF69336">
    <property type="entry name" value="Alpha subunit of glutamate synthase, C-terminal domain"/>
    <property type="match status" value="1"/>
</dbReference>
<evidence type="ECO:0000256" key="10">
    <source>
        <dbReference type="ARBA" id="ARBA00023004"/>
    </source>
</evidence>
<keyword evidence="12" id="KW-0314">Glutamate biosynthesis</keyword>
<sequence>MNRGLHQPGEFRDNCGFGLIAHMEGQASHDLLKTAIESLTCMTHRGGIAADGKTGDGCGLLLKMPDAFMREVAQESLGVELGSRYAVGAVFLPDDDARESRGRETLQAELEARGLKVLGWREVPVDPSVCGPMALDCLPRIRQLFVEPGGEDAGNFDVDLYMARRRAEQALRDDEDFYVCSLSPEVVSYKGLVMPVDLPAFYRDLGDERLETAICVFHQRFSTNTAPRWPLAQPFRLLAHNGEINTIEANRGWANSRKENFVNERLPDIAELEEIVNTTGSDSSSMDNMLEVLLTGGMELHRAVRMMVPPAWQNVEIMDGDLRAFYEYNSMHMEPWDGPAGVVMTDGRQAVCMLDRNGLRPARWVITRNGYITLASEIGTYDYKPEDVVAKGRVGPGQILAVDTETGEVLHTSDIDERLKSAYPYKRWLKQEANYLESALTELASFQTMSVDALNVQQKMFQISFEERDQLLRPLAESGQEAVGSMGDDTPMAVLSGKQRLLTDYFRQKFAQVTNPAIDPLREAIVMSLETCIGPELNVFQATPGHAHRIILTTPVLSPRKFSALVDQDDPAFASHVLSLGYDPEQTGLRGAIVELCRQAEAAVRDGKVVLVLSDANLAQGQLPIHAALAVGAVHHHLGRLALRPRANLVVETGYARDAHQMAVLFGVGATAVFPWLAYQVMADMHRTGELVGNPADARENYRKGLQKGLFKILSKMGISTLASYRGSQLFEAVGLASEVMELCFTGMASRIEGTGFAELQLQQEWLARDAWIPRKGISQGGLVKYVHGHEYHAYNPDVVMALQQAVQEGDYAKWKKFAALVNERAPATIRDLLRLKPAAEAVPLDEVEAIEELIPRFDSAGMSLGALSPEAHEALAQAMNEAGGRSNSGEGGEDPARYGTVRSSKIKQIASGRFGVTPAYLVNAEVLQIKVAQGAKPGEGGQLPGGKVNDLIARLRYSVPGVTLISPPPHHDIYSIEDLAQLIFDLKQVNPDAQVSVKLVSEPGIGTIATGVAKAYADLITVSGYDGGTAASPLTSIKHAGSPWELGLPEVHQALRINGLRDKIRLQTDGGLKTGLDVVKAAILGAESFGFGTAPMVALGCKYLRICHLNNCATGVATQHDYLRDEHFRGTVDMVKHYFRFIAEEVRELMAMLGVRRLTDLIGRTDLLEVLEGITPSQRNLDLTPLLANDFVPEDAPQFCRVSRNVPHDPGAKNQEVLEALKDAIESKSGGEFEFTITNCDRSVAALTSGAIAKRYGEEGLEDAPITARFKGVAGQSFGVWNARGLHLYLEGDANDYVGKGMNGGKVVIVPPAGSRFESHRTAIIGNTCLYGATGGKLFAAGTAGERFGVRNSGVHAVIEGAGDHCCEYMTGGMICVLGETGVNFGAGMTGGFAYVLDEDRAFVDKYNHELVEIHRVNTEAMEAYRRHLREVVEEFVAETGSARGQAILEDFSDFIRHFWLVKPKAASLNGLLAESRRRPE</sequence>
<keyword evidence="17" id="KW-1185">Reference proteome</keyword>
<keyword evidence="7" id="KW-0479">Metal-binding</keyword>
<keyword evidence="4" id="KW-0028">Amino-acid biosynthesis</keyword>
<dbReference type="CDD" id="cd00713">
    <property type="entry name" value="GltS"/>
    <property type="match status" value="1"/>
</dbReference>
<dbReference type="PROSITE" id="PS51278">
    <property type="entry name" value="GATASE_TYPE_2"/>
    <property type="match status" value="1"/>
</dbReference>
<dbReference type="InterPro" id="IPR002932">
    <property type="entry name" value="Glu_synthdom"/>
</dbReference>
<dbReference type="PANTHER" id="PTHR11938">
    <property type="entry name" value="FAD NADPH DEHYDROGENASE/OXIDOREDUCTASE"/>
    <property type="match status" value="1"/>
</dbReference>
<keyword evidence="8" id="KW-0315">Glutamine amidotransferase</keyword>
<organism evidence="16 17">
    <name type="scientific">Halomonas flagellata</name>
    <dbReference type="NCBI Taxonomy" id="2920385"/>
    <lineage>
        <taxon>Bacteria</taxon>
        <taxon>Pseudomonadati</taxon>
        <taxon>Pseudomonadota</taxon>
        <taxon>Gammaproteobacteria</taxon>
        <taxon>Oceanospirillales</taxon>
        <taxon>Halomonadaceae</taxon>
        <taxon>Halomonas</taxon>
    </lineage>
</organism>
<dbReference type="SUPFAM" id="SSF56235">
    <property type="entry name" value="N-terminal nucleophile aminohydrolases (Ntn hydrolases)"/>
    <property type="match status" value="1"/>
</dbReference>
<comment type="cofactor">
    <cofactor evidence="2">
        <name>[3Fe-4S] cluster</name>
        <dbReference type="ChEBI" id="CHEBI:21137"/>
    </cofactor>
</comment>
<dbReference type="GO" id="GO:0004355">
    <property type="term" value="F:glutamate synthase (NADPH) activity"/>
    <property type="evidence" value="ECO:0007669"/>
    <property type="project" value="UniProtKB-EC"/>
</dbReference>
<dbReference type="InterPro" id="IPR017932">
    <property type="entry name" value="GATase_2_dom"/>
</dbReference>
<comment type="caution">
    <text evidence="16">The sequence shown here is derived from an EMBL/GenBank/DDBJ whole genome shotgun (WGS) entry which is preliminary data.</text>
</comment>
<proteinExistence type="inferred from homology"/>
<dbReference type="InterPro" id="IPR050711">
    <property type="entry name" value="ET-N_metabolism_enzyme"/>
</dbReference>
<keyword evidence="13" id="KW-0003">3Fe-4S</keyword>
<dbReference type="EC" id="1.4.1.13" evidence="16"/>
<dbReference type="RefSeq" id="WP_240566868.1">
    <property type="nucleotide sequence ID" value="NZ_JAKVPY010000002.1"/>
</dbReference>
<accession>A0ABS9RQ83</accession>
<keyword evidence="11" id="KW-0411">Iron-sulfur</keyword>
<evidence type="ECO:0000256" key="1">
    <source>
        <dbReference type="ARBA" id="ARBA00001917"/>
    </source>
</evidence>
<dbReference type="Pfam" id="PF00310">
    <property type="entry name" value="GATase_2"/>
    <property type="match status" value="1"/>
</dbReference>
<evidence type="ECO:0000256" key="11">
    <source>
        <dbReference type="ARBA" id="ARBA00023014"/>
    </source>
</evidence>
<dbReference type="Gene3D" id="2.160.20.60">
    <property type="entry name" value="Glutamate synthase, alpha subunit, C-terminal domain"/>
    <property type="match status" value="1"/>
</dbReference>
<dbReference type="EMBL" id="JAKVPY010000002">
    <property type="protein sequence ID" value="MCH4561995.1"/>
    <property type="molecule type" value="Genomic_DNA"/>
</dbReference>
<evidence type="ECO:0000256" key="4">
    <source>
        <dbReference type="ARBA" id="ARBA00022605"/>
    </source>
</evidence>
<dbReference type="Pfam" id="PF01645">
    <property type="entry name" value="Glu_synthase"/>
    <property type="match status" value="1"/>
</dbReference>
<evidence type="ECO:0000256" key="9">
    <source>
        <dbReference type="ARBA" id="ARBA00023002"/>
    </source>
</evidence>
<dbReference type="Gene3D" id="3.60.20.10">
    <property type="entry name" value="Glutamine Phosphoribosylpyrophosphate, subunit 1, domain 1"/>
    <property type="match status" value="1"/>
</dbReference>
<comment type="similarity">
    <text evidence="3">Belongs to the glutamate synthase family.</text>
</comment>
<dbReference type="CDD" id="cd02808">
    <property type="entry name" value="GltS_FMN"/>
    <property type="match status" value="1"/>
</dbReference>
<dbReference type="Pfam" id="PF01493">
    <property type="entry name" value="GXGXG"/>
    <property type="match status" value="1"/>
</dbReference>
<comment type="cofactor">
    <cofactor evidence="1">
        <name>FMN</name>
        <dbReference type="ChEBI" id="CHEBI:58210"/>
    </cofactor>
</comment>
<dbReference type="Pfam" id="PF04898">
    <property type="entry name" value="Glu_syn_central"/>
    <property type="match status" value="1"/>
</dbReference>
<keyword evidence="9 16" id="KW-0560">Oxidoreductase</keyword>
<feature type="domain" description="Glutamine amidotransferase type-2" evidence="15">
    <location>
        <begin position="15"/>
        <end position="405"/>
    </location>
</feature>
<evidence type="ECO:0000313" key="17">
    <source>
        <dbReference type="Proteomes" id="UP001202117"/>
    </source>
</evidence>
<evidence type="ECO:0000313" key="16">
    <source>
        <dbReference type="EMBL" id="MCH4561995.1"/>
    </source>
</evidence>
<dbReference type="InterPro" id="IPR036485">
    <property type="entry name" value="Glu_synth_asu_C_sf"/>
</dbReference>
<dbReference type="InterPro" id="IPR013785">
    <property type="entry name" value="Aldolase_TIM"/>
</dbReference>
<evidence type="ECO:0000256" key="2">
    <source>
        <dbReference type="ARBA" id="ARBA00001927"/>
    </source>
</evidence>
<dbReference type="InterPro" id="IPR006982">
    <property type="entry name" value="Glu_synth_centr_N"/>
</dbReference>
<dbReference type="Proteomes" id="UP001202117">
    <property type="component" value="Unassembled WGS sequence"/>
</dbReference>
<dbReference type="CDD" id="cd00982">
    <property type="entry name" value="gltB_C"/>
    <property type="match status" value="1"/>
</dbReference>
<evidence type="ECO:0000256" key="13">
    <source>
        <dbReference type="ARBA" id="ARBA00023291"/>
    </source>
</evidence>
<keyword evidence="10" id="KW-0408">Iron</keyword>
<name>A0ABS9RQ83_9GAMM</name>
<evidence type="ECO:0000256" key="3">
    <source>
        <dbReference type="ARBA" id="ARBA00009716"/>
    </source>
</evidence>
<evidence type="ECO:0000259" key="15">
    <source>
        <dbReference type="PROSITE" id="PS51278"/>
    </source>
</evidence>
<dbReference type="NCBIfam" id="NF008730">
    <property type="entry name" value="PRK11750.1"/>
    <property type="match status" value="1"/>
</dbReference>
<dbReference type="InterPro" id="IPR002489">
    <property type="entry name" value="Glu_synth_asu_C"/>
</dbReference>
<gene>
    <name evidence="16" type="primary">gltB</name>
    <name evidence="16" type="ORF">MKP05_02480</name>
</gene>
<dbReference type="PANTHER" id="PTHR11938:SF148">
    <property type="entry name" value="GLUTAMATE SYNTHASE [NADPH] LARGE CHAIN"/>
    <property type="match status" value="1"/>
</dbReference>
<dbReference type="Gene3D" id="3.20.20.70">
    <property type="entry name" value="Aldolase class I"/>
    <property type="match status" value="2"/>
</dbReference>
<keyword evidence="6" id="KW-0288">FMN</keyword>
<comment type="pathway">
    <text evidence="14">Amino-acid biosynthesis.</text>
</comment>
<evidence type="ECO:0000256" key="5">
    <source>
        <dbReference type="ARBA" id="ARBA00022630"/>
    </source>
</evidence>
<protein>
    <submittedName>
        <fullName evidence="16">Glutamate synthase large subunit</fullName>
        <ecNumber evidence="16">1.4.1.13</ecNumber>
    </submittedName>
</protein>